<dbReference type="InterPro" id="IPR045063">
    <property type="entry name" value="Dynamin_N"/>
</dbReference>
<dbReference type="EMBL" id="CP040916">
    <property type="protein sequence ID" value="QDQ15517.1"/>
    <property type="molecule type" value="Genomic_DNA"/>
</dbReference>
<dbReference type="Pfam" id="PF00350">
    <property type="entry name" value="Dynamin_N"/>
    <property type="match status" value="1"/>
</dbReference>
<evidence type="ECO:0000313" key="8">
    <source>
        <dbReference type="EMBL" id="QDQ15517.1"/>
    </source>
</evidence>
<accession>A0A516RIM6</accession>
<dbReference type="SUPFAM" id="SSF69322">
    <property type="entry name" value="Tricorn protease domain 2"/>
    <property type="match status" value="1"/>
</dbReference>
<dbReference type="Pfam" id="PF00012">
    <property type="entry name" value="HSP70"/>
    <property type="match status" value="1"/>
</dbReference>
<dbReference type="SUPFAM" id="SSF52540">
    <property type="entry name" value="P-loop containing nucleoside triphosphate hydrolases"/>
    <property type="match status" value="1"/>
</dbReference>
<reference evidence="8 9" key="1">
    <citation type="journal article" date="2019" name="J. Ind. Microbiol. Biotechnol.">
        <title>The complete genomic sequence of Streptomyces spectabilis NRRL-2792 and identification of secondary metabolite biosynthetic gene clusters.</title>
        <authorList>
            <person name="Sinha A."/>
            <person name="Phillips-Salemka S."/>
            <person name="Niraula T.A."/>
            <person name="Short K.A."/>
            <person name="Niraula N.P."/>
        </authorList>
    </citation>
    <scope>NUCLEOTIDE SEQUENCE [LARGE SCALE GENOMIC DNA]</scope>
    <source>
        <strain evidence="8 9">NRRL 2792</strain>
    </source>
</reference>
<dbReference type="RefSeq" id="WP_144322721.1">
    <property type="nucleotide sequence ID" value="NZ_CP040916.1"/>
</dbReference>
<dbReference type="InterPro" id="IPR018181">
    <property type="entry name" value="Heat_shock_70_CS"/>
</dbReference>
<comment type="similarity">
    <text evidence="1">Belongs to the heat shock protein 70 family.</text>
</comment>
<dbReference type="GO" id="GO:0140662">
    <property type="term" value="F:ATP-dependent protein folding chaperone"/>
    <property type="evidence" value="ECO:0007669"/>
    <property type="project" value="InterPro"/>
</dbReference>
<evidence type="ECO:0000256" key="6">
    <source>
        <dbReference type="SAM" id="MobiDB-lite"/>
    </source>
</evidence>
<dbReference type="PRINTS" id="PR00301">
    <property type="entry name" value="HEATSHOCK70"/>
</dbReference>
<dbReference type="GO" id="GO:0005524">
    <property type="term" value="F:ATP binding"/>
    <property type="evidence" value="ECO:0007669"/>
    <property type="project" value="UniProtKB-KW"/>
</dbReference>
<keyword evidence="4" id="KW-0346">Stress response</keyword>
<protein>
    <recommendedName>
        <fullName evidence="7">Dynamin N-terminal domain-containing protein</fullName>
    </recommendedName>
</protein>
<dbReference type="InterPro" id="IPR013126">
    <property type="entry name" value="Hsp_70_fam"/>
</dbReference>
<evidence type="ECO:0000256" key="4">
    <source>
        <dbReference type="ARBA" id="ARBA00023016"/>
    </source>
</evidence>
<dbReference type="Proteomes" id="UP000316806">
    <property type="component" value="Chromosome"/>
</dbReference>
<feature type="domain" description="Dynamin N-terminal" evidence="7">
    <location>
        <begin position="44"/>
        <end position="222"/>
    </location>
</feature>
<dbReference type="InterPro" id="IPR027417">
    <property type="entry name" value="P-loop_NTPase"/>
</dbReference>
<keyword evidence="3" id="KW-0067">ATP-binding</keyword>
<sequence length="1367" mass="145299">MTLRHRAERAVRDALGRIPVNTATRTARARLEDQVPKLTAPLRIAVAGRVSSGKSTLVNAIVGAPVALTGSAPLTLVVSVLRHGDRTAVTVHHKEGPPTHLEGLGRIDEFTARGHQSAVPRAVDHVEVFGPHACLRQFDLVDTPGFDSPHAQDTREAMRAVGVDQASVTASSAARLRSADAVIAVLNSDVTAPDADVLRRFHDADGTGFAPTPVTSIGVLTKVELLWPGEIGQPARDPRDTARKHARRIMASAHTARMFHDVRPICSLMAAGAAAFDHEDDFEALRALADVPPDELDLRLGHLSGFVSATDLPLPADRRRHLAALFTPYGVSLACHLLRDGVDRPTVLRRELEERSGITALRRELTERFAARSGLIKVARVIEEVRGIPALLAPDASDRDRDLVVRAVEAVTGLEHSEPAFVEFDLLLRHHTGRLRLSGNDARELERVTGEHGSPVAARLGLPPETGLAELERTALARLAHWSGPQHAQGPGGRTVAHVLKRRYDEVYHRLRRARAILDDEPPGEVDTAFGAGFDVGVDAGSGDSADSLEVRNPAEPGPCSDILGSGRAGPLGAGRTGGEPVLVVDLGTTTSSAIVLSESRTRLLKEPGTGRDWWPTSVYDDGHLLVGSVAEARRAGSPHCFRTEFKPEIGSPVPALHGPGGAHTAEDLAVAVLTAFRRRAERLAGGAPSRLLITVPARTAGRRRDAMIRAGERAGFTDVELLEEPVAAALAPSDGGPWPPGSTVLVYDLGGGTFDAALVRIGASGHTLLGTAGLADGHGGRDIDAAIVRDLAPAMEDWLRAAPERAAPEQADHRAQLAQLALRAAIRLKHSLAAEDSPVETVVPGMPPQSLTRKRLGQLTEELLADSVVCCRTLMAETGVDPKDVDVLLVGGSTHMPSVRPYLERRLGTRVPVSSALDPVLAVVEGAVTWAEGIPERWITHDGPSSLRVPLSWTLPGGRATMVRWLVAQGTTHLAHAALARVRLADNTLLDLHARTKGRIEQHHVWPGDPLYTGTWLATALRPAGPDDLLTRPREVRHWPGVATALAVGPDGRHVAVAVREGSDASLLRLIDTGTGESRAELRVRGRVLSATWSCPGTWPVFGVSGTERYEHAVCALAASAGGGASARLMHLAEQPAAVLGLAQLPGGREVVVLCGDGSLRIVDVRTGRERVVGEFEHRPTVLAVRADGETAVVGGGDGKRGVVRFVDLADGSQRSSAPQPARIRALACGPGNVVLVGGVTLEDRGFVRYLEGRERLMPSDVQQVRAVAVSPDGSLFAAVTVEGQAWVGRTRGRGTWSPLRYPDTAVALAFSPDAHYLHIAGDAGLGTWALTEAHRPASGGRPAATDLSRQPEPSVQPRESTRHDT</sequence>
<dbReference type="InterPro" id="IPR015943">
    <property type="entry name" value="WD40/YVTN_repeat-like_dom_sf"/>
</dbReference>
<dbReference type="SUPFAM" id="SSF53067">
    <property type="entry name" value="Actin-like ATPase domain"/>
    <property type="match status" value="2"/>
</dbReference>
<dbReference type="InterPro" id="IPR043129">
    <property type="entry name" value="ATPase_NBD"/>
</dbReference>
<dbReference type="Gene3D" id="2.130.10.10">
    <property type="entry name" value="YVTN repeat-like/Quinoprotein amine dehydrogenase"/>
    <property type="match status" value="2"/>
</dbReference>
<organism evidence="8 9">
    <name type="scientific">Streptomyces spectabilis</name>
    <dbReference type="NCBI Taxonomy" id="68270"/>
    <lineage>
        <taxon>Bacteria</taxon>
        <taxon>Bacillati</taxon>
        <taxon>Actinomycetota</taxon>
        <taxon>Actinomycetes</taxon>
        <taxon>Kitasatosporales</taxon>
        <taxon>Streptomycetaceae</taxon>
        <taxon>Streptomyces</taxon>
    </lineage>
</organism>
<dbReference type="Gene3D" id="3.90.640.10">
    <property type="entry name" value="Actin, Chain A, domain 4"/>
    <property type="match status" value="1"/>
</dbReference>
<name>A0A516RIM6_STRST</name>
<evidence type="ECO:0000259" key="7">
    <source>
        <dbReference type="Pfam" id="PF00350"/>
    </source>
</evidence>
<keyword evidence="5" id="KW-0143">Chaperone</keyword>
<gene>
    <name evidence="8" type="ORF">FH965_37235</name>
</gene>
<dbReference type="PANTHER" id="PTHR19375">
    <property type="entry name" value="HEAT SHOCK PROTEIN 70KDA"/>
    <property type="match status" value="1"/>
</dbReference>
<evidence type="ECO:0000313" key="9">
    <source>
        <dbReference type="Proteomes" id="UP000316806"/>
    </source>
</evidence>
<feature type="region of interest" description="Disordered" evidence="6">
    <location>
        <begin position="1336"/>
        <end position="1367"/>
    </location>
</feature>
<keyword evidence="2" id="KW-0547">Nucleotide-binding</keyword>
<evidence type="ECO:0000256" key="2">
    <source>
        <dbReference type="ARBA" id="ARBA00022741"/>
    </source>
</evidence>
<evidence type="ECO:0000256" key="3">
    <source>
        <dbReference type="ARBA" id="ARBA00022840"/>
    </source>
</evidence>
<dbReference type="PROSITE" id="PS00297">
    <property type="entry name" value="HSP70_1"/>
    <property type="match status" value="1"/>
</dbReference>
<dbReference type="Gene3D" id="3.30.420.40">
    <property type="match status" value="2"/>
</dbReference>
<dbReference type="Gene3D" id="3.40.50.300">
    <property type="entry name" value="P-loop containing nucleotide triphosphate hydrolases"/>
    <property type="match status" value="1"/>
</dbReference>
<evidence type="ECO:0000256" key="5">
    <source>
        <dbReference type="ARBA" id="ARBA00023186"/>
    </source>
</evidence>
<evidence type="ECO:0000256" key="1">
    <source>
        <dbReference type="ARBA" id="ARBA00007381"/>
    </source>
</evidence>
<proteinExistence type="inferred from homology"/>